<dbReference type="GO" id="GO:0008270">
    <property type="term" value="F:zinc ion binding"/>
    <property type="evidence" value="ECO:0007669"/>
    <property type="project" value="UniProtKB-KW"/>
</dbReference>
<evidence type="ECO:0000256" key="2">
    <source>
        <dbReference type="ARBA" id="ARBA00022771"/>
    </source>
</evidence>
<feature type="region of interest" description="Disordered" evidence="5">
    <location>
        <begin position="27"/>
        <end position="93"/>
    </location>
</feature>
<evidence type="ECO:0000256" key="4">
    <source>
        <dbReference type="PROSITE-ProRule" id="PRU01371"/>
    </source>
</evidence>
<keyword evidence="2 4" id="KW-0863">Zinc-finger</keyword>
<keyword evidence="9" id="KW-1185">Reference proteome</keyword>
<dbReference type="Gene3D" id="3.30.160.60">
    <property type="entry name" value="Classic Zinc Finger"/>
    <property type="match status" value="1"/>
</dbReference>
<proteinExistence type="predicted"/>
<gene>
    <name evidence="7" type="ORF">SS50377_14930</name>
    <name evidence="8" type="ORF">SS50377_20296</name>
</gene>
<name>V6LL43_9EUKA</name>
<keyword evidence="1" id="KW-0479">Metal-binding</keyword>
<reference evidence="7 8" key="1">
    <citation type="journal article" date="2014" name="PLoS Genet.">
        <title>The Genome of Spironucleus salmonicida Highlights a Fish Pathogen Adapted to Fluctuating Environments.</title>
        <authorList>
            <person name="Xu F."/>
            <person name="Jerlstrom-Hultqvist J."/>
            <person name="Einarsson E."/>
            <person name="Astvaldsson A."/>
            <person name="Svard S.G."/>
            <person name="Andersson J.O."/>
        </authorList>
    </citation>
    <scope>NUCLEOTIDE SEQUENCE</scope>
    <source>
        <strain evidence="8">ATCC 50377</strain>
    </source>
</reference>
<protein>
    <recommendedName>
        <fullName evidence="6">C2HC/C3H-type domain-containing protein</fullName>
    </recommendedName>
</protein>
<evidence type="ECO:0000256" key="3">
    <source>
        <dbReference type="ARBA" id="ARBA00022833"/>
    </source>
</evidence>
<evidence type="ECO:0000256" key="1">
    <source>
        <dbReference type="ARBA" id="ARBA00022723"/>
    </source>
</evidence>
<dbReference type="EMBL" id="AUWU02000001">
    <property type="protein sequence ID" value="KAH0576950.1"/>
    <property type="molecule type" value="Genomic_DNA"/>
</dbReference>
<evidence type="ECO:0000256" key="5">
    <source>
        <dbReference type="SAM" id="MobiDB-lite"/>
    </source>
</evidence>
<keyword evidence="3" id="KW-0862">Zinc</keyword>
<dbReference type="Pfam" id="PF13913">
    <property type="entry name" value="zf-C2HC_2"/>
    <property type="match status" value="1"/>
</dbReference>
<evidence type="ECO:0000259" key="6">
    <source>
        <dbReference type="PROSITE" id="PS52027"/>
    </source>
</evidence>
<dbReference type="PROSITE" id="PS52027">
    <property type="entry name" value="ZF_C2HC_C3H"/>
    <property type="match status" value="1"/>
</dbReference>
<evidence type="ECO:0000313" key="7">
    <source>
        <dbReference type="EMBL" id="EST45350.1"/>
    </source>
</evidence>
<sequence>MDNLIKCPFCKSSYAAAQLVSHCKECPQRRSSGGRTTQSIQQPSAPLINAETKKQTPELQKYEQPAQLSGSPQQQQQQKLQKPQKIRPSNDEQIDESIDLIECPVCSRKFTKDRLEKHEKICEKSANRKVKVFDAADKRFGELDNESKRLVQKVEIKKVMEKKKGVNDKFTVINDSETKHFGDGDVAMFGDKKPNFKPFSDEEEIEKKVVKTNKTNKIDILVPADATVEDVELVPTGGPKLPRTPTSQQLPYSSFSPEQVQEVQHKQLVPLKVDNSNIKSPSKDKKHKHKHKHKSKNNQSDMMQTMQQMFQQMQVMQQQQQQQIFQPQYQPQFMHSMPLQQQLPQAQFPVQPVFASIDSKQVAFCFSCGSRYIQEARFCAGCGAKKPE</sequence>
<evidence type="ECO:0000313" key="9">
    <source>
        <dbReference type="Proteomes" id="UP000018208"/>
    </source>
</evidence>
<evidence type="ECO:0000313" key="8">
    <source>
        <dbReference type="EMBL" id="KAH0576950.1"/>
    </source>
</evidence>
<dbReference type="InterPro" id="IPR049899">
    <property type="entry name" value="Znf_C2HC_C3H"/>
</dbReference>
<feature type="region of interest" description="Disordered" evidence="5">
    <location>
        <begin position="235"/>
        <end position="299"/>
    </location>
</feature>
<feature type="domain" description="C2HC/C3H-type" evidence="6">
    <location>
        <begin position="99"/>
        <end position="128"/>
    </location>
</feature>
<dbReference type="Proteomes" id="UP000018208">
    <property type="component" value="Unassembled WGS sequence"/>
</dbReference>
<dbReference type="AlphaFoldDB" id="V6LL43"/>
<feature type="compositionally biased region" description="Basic residues" evidence="5">
    <location>
        <begin position="284"/>
        <end position="296"/>
    </location>
</feature>
<dbReference type="EMBL" id="KI546100">
    <property type="protein sequence ID" value="EST45350.1"/>
    <property type="molecule type" value="Genomic_DNA"/>
</dbReference>
<reference evidence="8" key="2">
    <citation type="submission" date="2020-12" db="EMBL/GenBank/DDBJ databases">
        <title>New Spironucleus salmonicida genome in near-complete chromosomes.</title>
        <authorList>
            <person name="Xu F."/>
            <person name="Kurt Z."/>
            <person name="Jimenez-Gonzalez A."/>
            <person name="Astvaldsson A."/>
            <person name="Andersson J.O."/>
            <person name="Svard S.G."/>
        </authorList>
    </citation>
    <scope>NUCLEOTIDE SEQUENCE</scope>
    <source>
        <strain evidence="8">ATCC 50377</strain>
    </source>
</reference>
<dbReference type="VEuPathDB" id="GiardiaDB:SS50377_20296"/>
<dbReference type="OrthoDB" id="10255185at2759"/>
<organism evidence="7">
    <name type="scientific">Spironucleus salmonicida</name>
    <dbReference type="NCBI Taxonomy" id="348837"/>
    <lineage>
        <taxon>Eukaryota</taxon>
        <taxon>Metamonada</taxon>
        <taxon>Diplomonadida</taxon>
        <taxon>Hexamitidae</taxon>
        <taxon>Hexamitinae</taxon>
        <taxon>Spironucleus</taxon>
    </lineage>
</organism>
<feature type="compositionally biased region" description="Low complexity" evidence="5">
    <location>
        <begin position="64"/>
        <end position="83"/>
    </location>
</feature>
<accession>V6LL43</accession>
<feature type="compositionally biased region" description="Polar residues" evidence="5">
    <location>
        <begin position="29"/>
        <end position="44"/>
    </location>
</feature>
<feature type="compositionally biased region" description="Polar residues" evidence="5">
    <location>
        <begin position="244"/>
        <end position="262"/>
    </location>
</feature>